<keyword evidence="7 12" id="KW-0472">Membrane</keyword>
<dbReference type="PANTHER" id="PTHR43512:SF4">
    <property type="entry name" value="TRANSLATION FACTOR GUF1 HOMOLOG, CHLOROPLASTIC"/>
    <property type="match status" value="1"/>
</dbReference>
<dbReference type="GO" id="GO:0003746">
    <property type="term" value="F:translation elongation factor activity"/>
    <property type="evidence" value="ECO:0007669"/>
    <property type="project" value="UniProtKB-UniRule"/>
</dbReference>
<dbReference type="CDD" id="cd01890">
    <property type="entry name" value="LepA"/>
    <property type="match status" value="1"/>
</dbReference>
<dbReference type="EC" id="3.6.5.n1" evidence="11 12"/>
<sequence>MAKNTNFALQTFTDPARIRNFCIIAHIDHGKSTLADRILQLSNVVDEREMRDQYLDSMDIERERGITIKAQNVRLPWVPKTGAHAGEEMVLQMIDTPGHVDFSYEVSRSLDACEGAILLVDAAQGIEAQTLANLYMAMENDLEIIPVLNKIDLPAADPDKYAEEIAHIIGCEVDDVLRVSGKTGQGVPELLDRVVELIPSPTAPGAADGGVGADLPARALVFDSVYDTYRGVVTYIRMMDGKLESGQKVQMMNTGVTHEILEIGIVSPTMQKTKGLGPGEVGYLITGVKDVRETRVGDTVTWASKGAEEPLAGFEEVKPMVYSGLFPVSQEDFPALRESLEKLQLNDASLTWEPETSVALGFGFRCGFLGLLHMEITRDRLEREFDLDLISTAPSVTYRVIAEDGTESMVHNPSDWPSGKIPEVYEPTVNMTIIVPQEFVGTTMELCQSKRGQMKNMEYLSEDRVELRYIMPLGEIIFDFFDMLKSRTKGYASLNYEEAGEQEADLVKVDILLQGEPVDAFSAIVHRDSAQWYGNKMTKKLKELIPRQQFEVPVQAAIGSKIIARENIRALRKDVLSKCYGGDVSRKRKLLEKQKAGKKRMKSIGSVTVPQEAFVAALSTDED</sequence>
<dbReference type="SUPFAM" id="SSF54980">
    <property type="entry name" value="EF-G C-terminal domain-like"/>
    <property type="match status" value="2"/>
</dbReference>
<comment type="similarity">
    <text evidence="1 12">Belongs to the TRAFAC class translation factor GTPase superfamily. Classic translation factor GTPase family. LepA subfamily.</text>
</comment>
<evidence type="ECO:0000256" key="7">
    <source>
        <dbReference type="ARBA" id="ARBA00023136"/>
    </source>
</evidence>
<dbReference type="Pfam" id="PF00679">
    <property type="entry name" value="EFG_C"/>
    <property type="match status" value="1"/>
</dbReference>
<proteinExistence type="inferred from homology"/>
<dbReference type="Gene3D" id="3.40.50.300">
    <property type="entry name" value="P-loop containing nucleotide triphosphate hydrolases"/>
    <property type="match status" value="1"/>
</dbReference>
<evidence type="ECO:0000256" key="4">
    <source>
        <dbReference type="ARBA" id="ARBA00022801"/>
    </source>
</evidence>
<evidence type="ECO:0000256" key="10">
    <source>
        <dbReference type="ARBA" id="ARBA00061052"/>
    </source>
</evidence>
<dbReference type="SUPFAM" id="SSF52540">
    <property type="entry name" value="P-loop containing nucleoside triphosphate hydrolases"/>
    <property type="match status" value="1"/>
</dbReference>
<dbReference type="InterPro" id="IPR035654">
    <property type="entry name" value="LepA_IV"/>
</dbReference>
<keyword evidence="5 12" id="KW-0648">Protein biosynthesis</keyword>
<dbReference type="PRINTS" id="PR00315">
    <property type="entry name" value="ELONGATNFCT"/>
</dbReference>
<evidence type="ECO:0000259" key="13">
    <source>
        <dbReference type="PROSITE" id="PS51722"/>
    </source>
</evidence>
<dbReference type="FunFam" id="3.30.70.240:FF:000007">
    <property type="entry name" value="Translation factor GUF1, mitochondrial"/>
    <property type="match status" value="1"/>
</dbReference>
<keyword evidence="14" id="KW-0251">Elongation factor</keyword>
<comment type="similarity">
    <text evidence="10">Belongs to the GTP-binding elongation factor family. LepA subfamily.</text>
</comment>
<dbReference type="CDD" id="cd03709">
    <property type="entry name" value="lepA_C"/>
    <property type="match status" value="1"/>
</dbReference>
<dbReference type="NCBIfam" id="TIGR01393">
    <property type="entry name" value="lepA"/>
    <property type="match status" value="1"/>
</dbReference>
<dbReference type="GO" id="GO:0005525">
    <property type="term" value="F:GTP binding"/>
    <property type="evidence" value="ECO:0007669"/>
    <property type="project" value="UniProtKB-UniRule"/>
</dbReference>
<keyword evidence="4 12" id="KW-0378">Hydrolase</keyword>
<dbReference type="PROSITE" id="PS51722">
    <property type="entry name" value="G_TR_2"/>
    <property type="match status" value="1"/>
</dbReference>
<evidence type="ECO:0000256" key="11">
    <source>
        <dbReference type="ARBA" id="ARBA00066744"/>
    </source>
</evidence>
<dbReference type="AlphaFoldDB" id="A0A2N6T7L6"/>
<evidence type="ECO:0000256" key="1">
    <source>
        <dbReference type="ARBA" id="ARBA00005454"/>
    </source>
</evidence>
<dbReference type="NCBIfam" id="TIGR00231">
    <property type="entry name" value="small_GTP"/>
    <property type="match status" value="1"/>
</dbReference>
<comment type="subcellular location">
    <subcellularLocation>
        <location evidence="12">Cell membrane</location>
        <topology evidence="12">Peripheral membrane protein</topology>
        <orientation evidence="12">Cytoplasmic side</orientation>
    </subcellularLocation>
</comment>
<evidence type="ECO:0000256" key="5">
    <source>
        <dbReference type="ARBA" id="ARBA00022917"/>
    </source>
</evidence>
<dbReference type="InterPro" id="IPR000795">
    <property type="entry name" value="T_Tr_GTP-bd_dom"/>
</dbReference>
<dbReference type="PROSITE" id="PS00301">
    <property type="entry name" value="G_TR_1"/>
    <property type="match status" value="1"/>
</dbReference>
<keyword evidence="2 12" id="KW-1003">Cell membrane</keyword>
<dbReference type="InterPro" id="IPR005225">
    <property type="entry name" value="Small_GTP-bd"/>
</dbReference>
<dbReference type="PANTHER" id="PTHR43512">
    <property type="entry name" value="TRANSLATION FACTOR GUF1-RELATED"/>
    <property type="match status" value="1"/>
</dbReference>
<evidence type="ECO:0000256" key="12">
    <source>
        <dbReference type="HAMAP-Rule" id="MF_00071"/>
    </source>
</evidence>
<evidence type="ECO:0000256" key="8">
    <source>
        <dbReference type="ARBA" id="ARBA00050293"/>
    </source>
</evidence>
<name>A0A2N6T7L6_9CORY</name>
<dbReference type="InterPro" id="IPR035647">
    <property type="entry name" value="EFG_III/V"/>
</dbReference>
<comment type="caution">
    <text evidence="14">The sequence shown here is derived from an EMBL/GenBank/DDBJ whole genome shotgun (WGS) entry which is preliminary data.</text>
</comment>
<dbReference type="Pfam" id="PF06421">
    <property type="entry name" value="LepA_C"/>
    <property type="match status" value="1"/>
</dbReference>
<dbReference type="InterPro" id="IPR031157">
    <property type="entry name" value="G_TR_CS"/>
</dbReference>
<evidence type="ECO:0000256" key="6">
    <source>
        <dbReference type="ARBA" id="ARBA00023134"/>
    </source>
</evidence>
<dbReference type="SUPFAM" id="SSF50447">
    <property type="entry name" value="Translation proteins"/>
    <property type="match status" value="1"/>
</dbReference>
<dbReference type="FunFam" id="3.40.50.300:FF:000078">
    <property type="entry name" value="Elongation factor 4"/>
    <property type="match status" value="1"/>
</dbReference>
<accession>A0A2N6T7L6</accession>
<dbReference type="InterPro" id="IPR013842">
    <property type="entry name" value="LepA_CTD"/>
</dbReference>
<feature type="binding site" evidence="12">
    <location>
        <begin position="28"/>
        <end position="33"/>
    </location>
    <ligand>
        <name>GTP</name>
        <dbReference type="ChEBI" id="CHEBI:37565"/>
    </ligand>
</feature>
<dbReference type="FunFam" id="3.30.70.870:FF:000004">
    <property type="entry name" value="Translation factor GUF1, mitochondrial"/>
    <property type="match status" value="1"/>
</dbReference>
<dbReference type="Pfam" id="PF03144">
    <property type="entry name" value="GTP_EFTU_D2"/>
    <property type="match status" value="1"/>
</dbReference>
<dbReference type="CDD" id="cd03699">
    <property type="entry name" value="EF4_II"/>
    <property type="match status" value="1"/>
</dbReference>
<dbReference type="SMART" id="SM00838">
    <property type="entry name" value="EFG_C"/>
    <property type="match status" value="1"/>
</dbReference>
<dbReference type="InterPro" id="IPR006297">
    <property type="entry name" value="EF-4"/>
</dbReference>
<dbReference type="Gene3D" id="2.40.30.10">
    <property type="entry name" value="Translation factors"/>
    <property type="match status" value="1"/>
</dbReference>
<dbReference type="Proteomes" id="UP000235836">
    <property type="component" value="Unassembled WGS sequence"/>
</dbReference>
<dbReference type="FunFam" id="2.40.30.10:FF:000015">
    <property type="entry name" value="Translation factor GUF1, mitochondrial"/>
    <property type="match status" value="1"/>
</dbReference>
<protein>
    <recommendedName>
        <fullName evidence="11 12">Elongation factor 4</fullName>
        <shortName evidence="12">EF-4</shortName>
        <ecNumber evidence="11 12">3.6.5.n1</ecNumber>
    </recommendedName>
    <alternativeName>
        <fullName evidence="12">Ribosomal back-translocase LepA</fullName>
    </alternativeName>
</protein>
<feature type="domain" description="Tr-type G" evidence="13">
    <location>
        <begin position="16"/>
        <end position="202"/>
    </location>
</feature>
<dbReference type="GO" id="GO:0005886">
    <property type="term" value="C:plasma membrane"/>
    <property type="evidence" value="ECO:0007669"/>
    <property type="project" value="UniProtKB-SubCell"/>
</dbReference>
<keyword evidence="15" id="KW-1185">Reference proteome</keyword>
<dbReference type="InterPro" id="IPR000640">
    <property type="entry name" value="EFG_V-like"/>
</dbReference>
<dbReference type="Pfam" id="PF00009">
    <property type="entry name" value="GTP_EFTU"/>
    <property type="match status" value="1"/>
</dbReference>
<evidence type="ECO:0000256" key="9">
    <source>
        <dbReference type="ARBA" id="ARBA00057626"/>
    </source>
</evidence>
<evidence type="ECO:0000313" key="15">
    <source>
        <dbReference type="Proteomes" id="UP000235836"/>
    </source>
</evidence>
<dbReference type="GO" id="GO:0043022">
    <property type="term" value="F:ribosome binding"/>
    <property type="evidence" value="ECO:0007669"/>
    <property type="project" value="UniProtKB-UniRule"/>
</dbReference>
<keyword evidence="3 12" id="KW-0547">Nucleotide-binding</keyword>
<dbReference type="InterPro" id="IPR009000">
    <property type="entry name" value="Transl_B-barrel_sf"/>
</dbReference>
<organism evidence="14 15">
    <name type="scientific">Corynebacterium tuscaniense</name>
    <dbReference type="NCBI Taxonomy" id="302449"/>
    <lineage>
        <taxon>Bacteria</taxon>
        <taxon>Bacillati</taxon>
        <taxon>Actinomycetota</taxon>
        <taxon>Actinomycetes</taxon>
        <taxon>Mycobacteriales</taxon>
        <taxon>Corynebacteriaceae</taxon>
        <taxon>Corynebacterium</taxon>
    </lineage>
</organism>
<dbReference type="InterPro" id="IPR038363">
    <property type="entry name" value="LepA_C_sf"/>
</dbReference>
<evidence type="ECO:0000256" key="2">
    <source>
        <dbReference type="ARBA" id="ARBA00022475"/>
    </source>
</evidence>
<comment type="catalytic activity">
    <reaction evidence="8 12">
        <text>GTP + H2O = GDP + phosphate + H(+)</text>
        <dbReference type="Rhea" id="RHEA:19669"/>
        <dbReference type="ChEBI" id="CHEBI:15377"/>
        <dbReference type="ChEBI" id="CHEBI:15378"/>
        <dbReference type="ChEBI" id="CHEBI:37565"/>
        <dbReference type="ChEBI" id="CHEBI:43474"/>
        <dbReference type="ChEBI" id="CHEBI:58189"/>
        <dbReference type="EC" id="3.6.5.n1"/>
    </reaction>
</comment>
<dbReference type="HAMAP" id="MF_00071">
    <property type="entry name" value="LepA"/>
    <property type="match status" value="1"/>
</dbReference>
<dbReference type="CDD" id="cd16260">
    <property type="entry name" value="EF4_III"/>
    <property type="match status" value="1"/>
</dbReference>
<dbReference type="Gene3D" id="3.30.70.870">
    <property type="entry name" value="Elongation Factor G (Translational Gtpase), domain 3"/>
    <property type="match status" value="1"/>
</dbReference>
<dbReference type="Gene3D" id="3.30.70.2570">
    <property type="entry name" value="Elongation factor 4, C-terminal domain"/>
    <property type="match status" value="1"/>
</dbReference>
<comment type="function">
    <text evidence="9 12">Required for accurate and efficient protein synthesis under certain stress conditions. May act as a fidelity factor of the translation reaction, by catalyzing a one-codon backward translocation of tRNAs on improperly translocated ribosomes. Back-translocation proceeds from a post-translocation (POST) complex to a pre-translocation (PRE) complex, thus giving elongation factor G a second chance to translocate the tRNAs correctly. Binds to ribosomes in a GTP-dependent manner.</text>
</comment>
<reference evidence="14 15" key="1">
    <citation type="submission" date="2017-09" db="EMBL/GenBank/DDBJ databases">
        <title>Bacterial strain isolated from the female urinary microbiota.</title>
        <authorList>
            <person name="Thomas-White K."/>
            <person name="Kumar N."/>
            <person name="Forster S."/>
            <person name="Putonti C."/>
            <person name="Lawley T."/>
            <person name="Wolfe A.J."/>
        </authorList>
    </citation>
    <scope>NUCLEOTIDE SEQUENCE [LARGE SCALE GENOMIC DNA]</scope>
    <source>
        <strain evidence="14 15">UMB0792</strain>
    </source>
</reference>
<keyword evidence="6 12" id="KW-0342">GTP-binding</keyword>
<dbReference type="InterPro" id="IPR027417">
    <property type="entry name" value="P-loop_NTPase"/>
</dbReference>
<dbReference type="InterPro" id="IPR004161">
    <property type="entry name" value="EFTu-like_2"/>
</dbReference>
<evidence type="ECO:0000313" key="14">
    <source>
        <dbReference type="EMBL" id="PMC65320.1"/>
    </source>
</evidence>
<evidence type="ECO:0000256" key="3">
    <source>
        <dbReference type="ARBA" id="ARBA00022741"/>
    </source>
</evidence>
<dbReference type="RefSeq" id="WP_102723105.1">
    <property type="nucleotide sequence ID" value="NZ_PNHG01000001.1"/>
</dbReference>
<dbReference type="FunFam" id="3.30.70.2570:FF:000001">
    <property type="entry name" value="Translation factor GUF1, mitochondrial"/>
    <property type="match status" value="1"/>
</dbReference>
<dbReference type="GO" id="GO:0045727">
    <property type="term" value="P:positive regulation of translation"/>
    <property type="evidence" value="ECO:0007669"/>
    <property type="project" value="UniProtKB-UniRule"/>
</dbReference>
<feature type="binding site" evidence="12">
    <location>
        <begin position="149"/>
        <end position="152"/>
    </location>
    <ligand>
        <name>GTP</name>
        <dbReference type="ChEBI" id="CHEBI:37565"/>
    </ligand>
</feature>
<dbReference type="GO" id="GO:0003924">
    <property type="term" value="F:GTPase activity"/>
    <property type="evidence" value="ECO:0007669"/>
    <property type="project" value="UniProtKB-UniRule"/>
</dbReference>
<dbReference type="Gene3D" id="3.30.70.240">
    <property type="match status" value="1"/>
</dbReference>
<dbReference type="EMBL" id="PNHG01000001">
    <property type="protein sequence ID" value="PMC65320.1"/>
    <property type="molecule type" value="Genomic_DNA"/>
</dbReference>
<gene>
    <name evidence="12" type="primary">lepA</name>
    <name evidence="14" type="ORF">CJ203_00050</name>
</gene>